<dbReference type="InterPro" id="IPR036043">
    <property type="entry name" value="Phosphoglycerate_kinase_sf"/>
</dbReference>
<dbReference type="GO" id="GO:0006094">
    <property type="term" value="P:gluconeogenesis"/>
    <property type="evidence" value="ECO:0007669"/>
    <property type="project" value="TreeGrafter"/>
</dbReference>
<reference evidence="8 9" key="1">
    <citation type="submission" date="2017-08" db="EMBL/GenBank/DDBJ databases">
        <title>Mechanisms for carbon and nitrogen cycling indicate functional differentiation within the Candidate Phyla Radiation.</title>
        <authorList>
            <person name="Danczak R.E."/>
            <person name="Johnston M.D."/>
            <person name="Kenah C."/>
            <person name="Slattery M."/>
            <person name="Wrighton K.C."/>
            <person name="Wilkins M.J."/>
        </authorList>
    </citation>
    <scope>NUCLEOTIDE SEQUENCE [LARGE SCALE GENOMIC DNA]</scope>
    <source>
        <strain evidence="8">Gr01-1014_85</strain>
    </source>
</reference>
<accession>A0A554JBN6</accession>
<evidence type="ECO:0000256" key="3">
    <source>
        <dbReference type="ARBA" id="ARBA00022679"/>
    </source>
</evidence>
<dbReference type="Pfam" id="PF00162">
    <property type="entry name" value="PGK"/>
    <property type="match status" value="1"/>
</dbReference>
<evidence type="ECO:0000256" key="4">
    <source>
        <dbReference type="ARBA" id="ARBA00022741"/>
    </source>
</evidence>
<gene>
    <name evidence="8" type="ORF">CEO22_356</name>
</gene>
<organism evidence="8 9">
    <name type="scientific">Candidatus Berkelbacteria bacterium Gr01-1014_85</name>
    <dbReference type="NCBI Taxonomy" id="2017150"/>
    <lineage>
        <taxon>Bacteria</taxon>
        <taxon>Candidatus Berkelbacteria</taxon>
    </lineage>
</organism>
<comment type="catalytic activity">
    <reaction evidence="1 7">
        <text>(2R)-3-phosphoglycerate + ATP = (2R)-3-phospho-glyceroyl phosphate + ADP</text>
        <dbReference type="Rhea" id="RHEA:14801"/>
        <dbReference type="ChEBI" id="CHEBI:30616"/>
        <dbReference type="ChEBI" id="CHEBI:57604"/>
        <dbReference type="ChEBI" id="CHEBI:58272"/>
        <dbReference type="ChEBI" id="CHEBI:456216"/>
        <dbReference type="EC" id="2.7.2.3"/>
    </reaction>
</comment>
<dbReference type="EC" id="2.7.2.3" evidence="2 7"/>
<protein>
    <recommendedName>
        <fullName evidence="2 7">Phosphoglycerate kinase</fullName>
        <ecNumber evidence="2 7">2.7.2.3</ecNumber>
    </recommendedName>
</protein>
<dbReference type="AlphaFoldDB" id="A0A554JBN6"/>
<comment type="similarity">
    <text evidence="7">Belongs to the phosphoglycerate kinase family.</text>
</comment>
<dbReference type="GO" id="GO:0005829">
    <property type="term" value="C:cytosol"/>
    <property type="evidence" value="ECO:0007669"/>
    <property type="project" value="TreeGrafter"/>
</dbReference>
<comment type="caution">
    <text evidence="8">The sequence shown here is derived from an EMBL/GenBank/DDBJ whole genome shotgun (WGS) entry which is preliminary data.</text>
</comment>
<evidence type="ECO:0000256" key="1">
    <source>
        <dbReference type="ARBA" id="ARBA00000642"/>
    </source>
</evidence>
<dbReference type="GO" id="GO:0005524">
    <property type="term" value="F:ATP binding"/>
    <property type="evidence" value="ECO:0007669"/>
    <property type="project" value="UniProtKB-KW"/>
</dbReference>
<dbReference type="SUPFAM" id="SSF53748">
    <property type="entry name" value="Phosphoglycerate kinase"/>
    <property type="match status" value="1"/>
</dbReference>
<name>A0A554JBN6_9BACT</name>
<evidence type="ECO:0000256" key="2">
    <source>
        <dbReference type="ARBA" id="ARBA00013061"/>
    </source>
</evidence>
<dbReference type="GO" id="GO:0004618">
    <property type="term" value="F:phosphoglycerate kinase activity"/>
    <property type="evidence" value="ECO:0007669"/>
    <property type="project" value="UniProtKB-EC"/>
</dbReference>
<keyword evidence="3 7" id="KW-0808">Transferase</keyword>
<keyword evidence="4" id="KW-0547">Nucleotide-binding</keyword>
<evidence type="ECO:0000313" key="9">
    <source>
        <dbReference type="Proteomes" id="UP000316253"/>
    </source>
</evidence>
<evidence type="ECO:0000256" key="6">
    <source>
        <dbReference type="ARBA" id="ARBA00022840"/>
    </source>
</evidence>
<dbReference type="InterPro" id="IPR001576">
    <property type="entry name" value="Phosphoglycerate_kinase"/>
</dbReference>
<evidence type="ECO:0000256" key="5">
    <source>
        <dbReference type="ARBA" id="ARBA00022777"/>
    </source>
</evidence>
<keyword evidence="5 7" id="KW-0418">Kinase</keyword>
<dbReference type="PANTHER" id="PTHR11406">
    <property type="entry name" value="PHOSPHOGLYCERATE KINASE"/>
    <property type="match status" value="1"/>
</dbReference>
<evidence type="ECO:0000256" key="7">
    <source>
        <dbReference type="RuleBase" id="RU000532"/>
    </source>
</evidence>
<dbReference type="GO" id="GO:0043531">
    <property type="term" value="F:ADP binding"/>
    <property type="evidence" value="ECO:0007669"/>
    <property type="project" value="TreeGrafter"/>
</dbReference>
<dbReference type="EMBL" id="VMFD01000028">
    <property type="protein sequence ID" value="TSC65772.1"/>
    <property type="molecule type" value="Genomic_DNA"/>
</dbReference>
<dbReference type="GO" id="GO:0006096">
    <property type="term" value="P:glycolytic process"/>
    <property type="evidence" value="ECO:0007669"/>
    <property type="project" value="InterPro"/>
</dbReference>
<dbReference type="Gene3D" id="3.40.50.1260">
    <property type="entry name" value="Phosphoglycerate kinase, N-terminal domain"/>
    <property type="match status" value="3"/>
</dbReference>
<dbReference type="PRINTS" id="PR00477">
    <property type="entry name" value="PHGLYCKINASE"/>
</dbReference>
<dbReference type="PANTHER" id="PTHR11406:SF23">
    <property type="entry name" value="PHOSPHOGLYCERATE KINASE 1, CHLOROPLASTIC-RELATED"/>
    <property type="match status" value="1"/>
</dbReference>
<sequence length="388" mass="42323">MSSHSKPALISSRHFQPGQRALVRIDADLELDKNGQLVDDWRLKAALPTLKLLSQADQQLTLITHLGRPNGRRMADLRLLPIARRLTALLTGYSRPRIVRHQPEAVESPIFETQYQLCQNIRLLENLRFDASEEANERGLARLLTEQVDYFVNESFGTAHRQSVSTSGVAGLVPSYLGLRFAEELAHLNLLKEGSSQRRPHLLIIGGAKLPEKLGLLPELAKLADRILLGGVVANVFLEAKGEDIGRSVSDPDYLPLAKKLLADPEFAAKLSLPTDYQIEDDRIVDLGPRTIQQYIEAINEAGLVFWAGSLGICEQPSSAVGSQALARALADAKAIKLIGGGDTATDLARFKLLDKMDYVSTGGGAALTYLANQPLPAYQALSTQPAT</sequence>
<keyword evidence="6" id="KW-0067">ATP-binding</keyword>
<dbReference type="Proteomes" id="UP000316253">
    <property type="component" value="Unassembled WGS sequence"/>
</dbReference>
<evidence type="ECO:0000313" key="8">
    <source>
        <dbReference type="EMBL" id="TSC65772.1"/>
    </source>
</evidence>
<dbReference type="InterPro" id="IPR015824">
    <property type="entry name" value="Phosphoglycerate_kinase_N"/>
</dbReference>
<proteinExistence type="inferred from homology"/>